<evidence type="ECO:0000256" key="2">
    <source>
        <dbReference type="ARBA" id="ARBA00023002"/>
    </source>
</evidence>
<dbReference type="InterPro" id="IPR011706">
    <property type="entry name" value="Cu-oxidase_C"/>
</dbReference>
<dbReference type="Gene3D" id="2.60.40.420">
    <property type="entry name" value="Cupredoxins - blue copper proteins"/>
    <property type="match status" value="3"/>
</dbReference>
<keyword evidence="2" id="KW-0560">Oxidoreductase</keyword>
<proteinExistence type="predicted"/>
<dbReference type="EMBL" id="BAABHD010000063">
    <property type="protein sequence ID" value="GAA4461487.1"/>
    <property type="molecule type" value="Genomic_DNA"/>
</dbReference>
<sequence length="477" mass="52259">MGPLPKSRLVVSGLWTIVAAVSLLTSCETTLTDALPSPQQPEASAARVIVRDARNPLFIPATITNSSFGLTAAPGTATIGSGTTTSVWQYNGSFPGPTIVAKTGDNILATFQNKLPEPTIIHWHGMLVDPANDGQPHQVIRTGETYNYNFPVINRAALNWYHPHPHMTIGKQVYNGLAGAFIIRDAEEAALNLPTGKYEVPLVIRDISLDKSGNPVYSPTGGGYFGKTPLVNGTKDPYLDVDKTVYRFRVLIGSTSRVFKLKLSTTNLPTNKEIPFTLIGNDGGLLPSSSNQTQIEVCPGERLDVLVDFGSLDPSTKVMLQDVNAGWNLLEFRVTNTSASYSGALTVTSSIPTLSAPVAKRFFSFDGMSKINGKLYDMHRIDFMVPFGQTELWTFKTNGNGPHPVHIHGASFQVISRTGGRGRVFPWERGWKDVVLVNDFETVDVLIRFDAYKGVYVMHCHKLEHEDNGMMMNFEVK</sequence>
<feature type="domain" description="Plastocyanin-like" evidence="3">
    <location>
        <begin position="365"/>
        <end position="477"/>
    </location>
</feature>
<feature type="domain" description="Plastocyanin-like" evidence="4">
    <location>
        <begin position="75"/>
        <end position="187"/>
    </location>
</feature>
<keyword evidence="6" id="KW-1185">Reference proteome</keyword>
<dbReference type="PANTHER" id="PTHR48267:SF1">
    <property type="entry name" value="BILIRUBIN OXIDASE"/>
    <property type="match status" value="1"/>
</dbReference>
<dbReference type="Proteomes" id="UP001501175">
    <property type="component" value="Unassembled WGS sequence"/>
</dbReference>
<evidence type="ECO:0000313" key="6">
    <source>
        <dbReference type="Proteomes" id="UP001501175"/>
    </source>
</evidence>
<dbReference type="InterPro" id="IPR002355">
    <property type="entry name" value="Cu_oxidase_Cu_BS"/>
</dbReference>
<dbReference type="InterPro" id="IPR008972">
    <property type="entry name" value="Cupredoxin"/>
</dbReference>
<reference evidence="6" key="1">
    <citation type="journal article" date="2019" name="Int. J. Syst. Evol. Microbiol.">
        <title>The Global Catalogue of Microorganisms (GCM) 10K type strain sequencing project: providing services to taxonomists for standard genome sequencing and annotation.</title>
        <authorList>
            <consortium name="The Broad Institute Genomics Platform"/>
            <consortium name="The Broad Institute Genome Sequencing Center for Infectious Disease"/>
            <person name="Wu L."/>
            <person name="Ma J."/>
        </authorList>
    </citation>
    <scope>NUCLEOTIDE SEQUENCE [LARGE SCALE GENOMIC DNA]</scope>
    <source>
        <strain evidence="6">JCM 17927</strain>
    </source>
</reference>
<dbReference type="PANTHER" id="PTHR48267">
    <property type="entry name" value="CUPREDOXIN SUPERFAMILY PROTEIN"/>
    <property type="match status" value="1"/>
</dbReference>
<dbReference type="PROSITE" id="PS00079">
    <property type="entry name" value="MULTICOPPER_OXIDASE1"/>
    <property type="match status" value="1"/>
</dbReference>
<evidence type="ECO:0000256" key="1">
    <source>
        <dbReference type="ARBA" id="ARBA00022723"/>
    </source>
</evidence>
<dbReference type="Pfam" id="PF07732">
    <property type="entry name" value="Cu-oxidase_3"/>
    <property type="match status" value="1"/>
</dbReference>
<protein>
    <submittedName>
        <fullName evidence="5">Multicopper oxidase family protein</fullName>
    </submittedName>
</protein>
<name>A0ABP8N7Z4_9BACT</name>
<evidence type="ECO:0000259" key="4">
    <source>
        <dbReference type="Pfam" id="PF07732"/>
    </source>
</evidence>
<dbReference type="PROSITE" id="PS00080">
    <property type="entry name" value="MULTICOPPER_OXIDASE2"/>
    <property type="match status" value="1"/>
</dbReference>
<dbReference type="InterPro" id="IPR045087">
    <property type="entry name" value="Cu-oxidase_fam"/>
</dbReference>
<organism evidence="5 6">
    <name type="scientific">Nibrella saemangeumensis</name>
    <dbReference type="NCBI Taxonomy" id="1084526"/>
    <lineage>
        <taxon>Bacteria</taxon>
        <taxon>Pseudomonadati</taxon>
        <taxon>Bacteroidota</taxon>
        <taxon>Cytophagia</taxon>
        <taxon>Cytophagales</taxon>
        <taxon>Spirosomataceae</taxon>
        <taxon>Nibrella</taxon>
    </lineage>
</organism>
<evidence type="ECO:0000313" key="5">
    <source>
        <dbReference type="EMBL" id="GAA4461487.1"/>
    </source>
</evidence>
<comment type="caution">
    <text evidence="5">The sequence shown here is derived from an EMBL/GenBank/DDBJ whole genome shotgun (WGS) entry which is preliminary data.</text>
</comment>
<keyword evidence="1" id="KW-0479">Metal-binding</keyword>
<accession>A0ABP8N7Z4</accession>
<evidence type="ECO:0000259" key="3">
    <source>
        <dbReference type="Pfam" id="PF07731"/>
    </source>
</evidence>
<dbReference type="Pfam" id="PF07731">
    <property type="entry name" value="Cu-oxidase_2"/>
    <property type="match status" value="1"/>
</dbReference>
<dbReference type="PROSITE" id="PS51257">
    <property type="entry name" value="PROKAR_LIPOPROTEIN"/>
    <property type="match status" value="1"/>
</dbReference>
<dbReference type="RefSeq" id="WP_345245738.1">
    <property type="nucleotide sequence ID" value="NZ_BAABHD010000063.1"/>
</dbReference>
<dbReference type="InterPro" id="IPR011707">
    <property type="entry name" value="Cu-oxidase-like_N"/>
</dbReference>
<dbReference type="SUPFAM" id="SSF49503">
    <property type="entry name" value="Cupredoxins"/>
    <property type="match status" value="3"/>
</dbReference>
<gene>
    <name evidence="5" type="ORF">GCM10023189_37010</name>
</gene>
<dbReference type="InterPro" id="IPR033138">
    <property type="entry name" value="Cu_oxidase_CS"/>
</dbReference>